<evidence type="ECO:0000256" key="2">
    <source>
        <dbReference type="SAM" id="Phobius"/>
    </source>
</evidence>
<comment type="caution">
    <text evidence="4">The sequence shown here is derived from an EMBL/GenBank/DDBJ whole genome shotgun (WGS) entry which is preliminary data.</text>
</comment>
<evidence type="ECO:0000313" key="5">
    <source>
        <dbReference type="Proteomes" id="UP001277761"/>
    </source>
</evidence>
<keyword evidence="2" id="KW-0472">Membrane</keyword>
<keyword evidence="5" id="KW-1185">Reference proteome</keyword>
<feature type="region of interest" description="Disordered" evidence="1">
    <location>
        <begin position="29"/>
        <end position="78"/>
    </location>
</feature>
<evidence type="ECO:0000313" key="4">
    <source>
        <dbReference type="EMBL" id="MDX8150546.1"/>
    </source>
</evidence>
<proteinExistence type="predicted"/>
<reference evidence="4 5" key="1">
    <citation type="submission" date="2023-11" db="EMBL/GenBank/DDBJ databases">
        <authorList>
            <person name="Xu M."/>
            <person name="Jiang T."/>
        </authorList>
    </citation>
    <scope>NUCLEOTIDE SEQUENCE [LARGE SCALE GENOMIC DNA]</scope>
    <source>
        <strain evidence="4 5">SD</strain>
    </source>
</reference>
<organism evidence="4 5">
    <name type="scientific">Patulibacter brassicae</name>
    <dbReference type="NCBI Taxonomy" id="1705717"/>
    <lineage>
        <taxon>Bacteria</taxon>
        <taxon>Bacillati</taxon>
        <taxon>Actinomycetota</taxon>
        <taxon>Thermoleophilia</taxon>
        <taxon>Solirubrobacterales</taxon>
        <taxon>Patulibacteraceae</taxon>
        <taxon>Patulibacter</taxon>
    </lineage>
</organism>
<evidence type="ECO:0000256" key="1">
    <source>
        <dbReference type="SAM" id="MobiDB-lite"/>
    </source>
</evidence>
<feature type="signal peptide" evidence="3">
    <location>
        <begin position="1"/>
        <end position="27"/>
    </location>
</feature>
<feature type="compositionally biased region" description="Basic and acidic residues" evidence="1">
    <location>
        <begin position="50"/>
        <end position="70"/>
    </location>
</feature>
<protein>
    <recommendedName>
        <fullName evidence="6">LPXTG cell wall anchor domain-containing protein</fullName>
    </recommendedName>
</protein>
<name>A0ABU4VFD3_9ACTN</name>
<sequence>MHGRHRPVVVLLATGVAALVPALPSAAQEPAVGELLRDPPALEAPSSGTRSDDRAPSGRRTEDADRDARATARPHALAETGADLRGLTLLGAALLLGGAGLRLRTSDVRW</sequence>
<accession>A0ABU4VFD3</accession>
<gene>
    <name evidence="4" type="ORF">SK069_02990</name>
</gene>
<evidence type="ECO:0008006" key="6">
    <source>
        <dbReference type="Google" id="ProtNLM"/>
    </source>
</evidence>
<feature type="transmembrane region" description="Helical" evidence="2">
    <location>
        <begin position="84"/>
        <end position="103"/>
    </location>
</feature>
<dbReference type="RefSeq" id="WP_319952692.1">
    <property type="nucleotide sequence ID" value="NZ_JAXAVX010000001.1"/>
</dbReference>
<feature type="chain" id="PRO_5045764813" description="LPXTG cell wall anchor domain-containing protein" evidence="3">
    <location>
        <begin position="28"/>
        <end position="110"/>
    </location>
</feature>
<evidence type="ECO:0000256" key="3">
    <source>
        <dbReference type="SAM" id="SignalP"/>
    </source>
</evidence>
<dbReference type="Proteomes" id="UP001277761">
    <property type="component" value="Unassembled WGS sequence"/>
</dbReference>
<keyword evidence="3" id="KW-0732">Signal</keyword>
<keyword evidence="2" id="KW-1133">Transmembrane helix</keyword>
<dbReference type="EMBL" id="JAXAVX010000001">
    <property type="protein sequence ID" value="MDX8150546.1"/>
    <property type="molecule type" value="Genomic_DNA"/>
</dbReference>
<keyword evidence="2" id="KW-0812">Transmembrane</keyword>